<sequence>MFLLGVCNLRPRVPQHLMQAILSACHPGALQTKRATMDDLGHLECLKKPIGCARISTGTWRSVRLNINTKSAWNPHLRFTLSTCRPISGALIVPQPCPSPNQCHALRKHSLTRPFLAHAAPSFLAANAMQPTTGGFQIVNCDTLTLCKGPSAAFTSRTRKPAGKYKTRCTPPPSFQHQHHFQVQSIFEYRVFQFSRRSPFVFIP</sequence>
<organism evidence="1 2">
    <name type="scientific">Phyllosticta capitalensis</name>
    <dbReference type="NCBI Taxonomy" id="121624"/>
    <lineage>
        <taxon>Eukaryota</taxon>
        <taxon>Fungi</taxon>
        <taxon>Dikarya</taxon>
        <taxon>Ascomycota</taxon>
        <taxon>Pezizomycotina</taxon>
        <taxon>Dothideomycetes</taxon>
        <taxon>Dothideomycetes incertae sedis</taxon>
        <taxon>Botryosphaeriales</taxon>
        <taxon>Phyllostictaceae</taxon>
        <taxon>Phyllosticta</taxon>
    </lineage>
</organism>
<reference evidence="1 2" key="1">
    <citation type="submission" date="2024-04" db="EMBL/GenBank/DDBJ databases">
        <title>Phyllosticta paracitricarpa is synonymous to the EU quarantine fungus P. citricarpa based on phylogenomic analyses.</title>
        <authorList>
            <consortium name="Lawrence Berkeley National Laboratory"/>
            <person name="Van Ingen-Buijs V.A."/>
            <person name="Van Westerhoven A.C."/>
            <person name="Haridas S."/>
            <person name="Skiadas P."/>
            <person name="Martin F."/>
            <person name="Groenewald J.Z."/>
            <person name="Crous P.W."/>
            <person name="Seidl M.F."/>
        </authorList>
    </citation>
    <scope>NUCLEOTIDE SEQUENCE [LARGE SCALE GENOMIC DNA]</scope>
    <source>
        <strain evidence="1 2">CBS 123374</strain>
    </source>
</reference>
<evidence type="ECO:0000313" key="1">
    <source>
        <dbReference type="EMBL" id="KAK8232463.1"/>
    </source>
</evidence>
<dbReference type="EMBL" id="JBBWRZ010000007">
    <property type="protein sequence ID" value="KAK8232463.1"/>
    <property type="molecule type" value="Genomic_DNA"/>
</dbReference>
<dbReference type="Proteomes" id="UP001492380">
    <property type="component" value="Unassembled WGS sequence"/>
</dbReference>
<name>A0ABR1YL01_9PEZI</name>
<comment type="caution">
    <text evidence="1">The sequence shown here is derived from an EMBL/GenBank/DDBJ whole genome shotgun (WGS) entry which is preliminary data.</text>
</comment>
<accession>A0ABR1YL01</accession>
<protein>
    <submittedName>
        <fullName evidence="1">Uncharacterized protein</fullName>
    </submittedName>
</protein>
<keyword evidence="2" id="KW-1185">Reference proteome</keyword>
<evidence type="ECO:0000313" key="2">
    <source>
        <dbReference type="Proteomes" id="UP001492380"/>
    </source>
</evidence>
<gene>
    <name evidence="1" type="ORF">HDK90DRAFT_311491</name>
</gene>
<proteinExistence type="predicted"/>